<evidence type="ECO:0000256" key="1">
    <source>
        <dbReference type="SAM" id="MobiDB-lite"/>
    </source>
</evidence>
<accession>A0A8H8P2T6</accession>
<protein>
    <submittedName>
        <fullName evidence="2">Uncharacterized protein</fullName>
    </submittedName>
</protein>
<dbReference type="KEGG" id="rsx:RhiXN_08634"/>
<feature type="region of interest" description="Disordered" evidence="1">
    <location>
        <begin position="1"/>
        <end position="158"/>
    </location>
</feature>
<proteinExistence type="predicted"/>
<dbReference type="EMBL" id="CP059667">
    <property type="protein sequence ID" value="QRW23598.1"/>
    <property type="molecule type" value="Genomic_DNA"/>
</dbReference>
<feature type="compositionally biased region" description="Basic and acidic residues" evidence="1">
    <location>
        <begin position="27"/>
        <end position="80"/>
    </location>
</feature>
<dbReference type="AlphaFoldDB" id="A0A8H8P2T6"/>
<reference evidence="2" key="1">
    <citation type="submission" date="2020-05" db="EMBL/GenBank/DDBJ databases">
        <title>Evolutionary and genomic comparisons of hybrid uninucleate and nonhybrid Rhizoctonia fungi.</title>
        <authorList>
            <person name="Li C."/>
            <person name="Chen X."/>
        </authorList>
    </citation>
    <scope>NUCLEOTIDE SEQUENCE</scope>
    <source>
        <strain evidence="2">AG-1 IA</strain>
    </source>
</reference>
<evidence type="ECO:0000313" key="3">
    <source>
        <dbReference type="Proteomes" id="UP000650533"/>
    </source>
</evidence>
<gene>
    <name evidence="2" type="ORF">RhiXN_08634</name>
</gene>
<dbReference type="GeneID" id="67030913"/>
<dbReference type="RefSeq" id="XP_043183835.1">
    <property type="nucleotide sequence ID" value="XM_043328450.1"/>
</dbReference>
<sequence length="158" mass="18858">MAPRPISPRLIRERPLSNVNPPGYSGRPHEFPQQDVPEPRDPNFRPRDLDRYPPKEHREQREQREQREPYSRGLRLEEPVSHAYEVHPALTPRHEPLSPAREAYPRHYTRDGQFVDRPSRAWDHEIEAPNPHEELRDGRNIEQDTRRGQREVVSDTEY</sequence>
<organism evidence="2 3">
    <name type="scientific">Rhizoctonia solani</name>
    <dbReference type="NCBI Taxonomy" id="456999"/>
    <lineage>
        <taxon>Eukaryota</taxon>
        <taxon>Fungi</taxon>
        <taxon>Dikarya</taxon>
        <taxon>Basidiomycota</taxon>
        <taxon>Agaricomycotina</taxon>
        <taxon>Agaricomycetes</taxon>
        <taxon>Cantharellales</taxon>
        <taxon>Ceratobasidiaceae</taxon>
        <taxon>Rhizoctonia</taxon>
    </lineage>
</organism>
<name>A0A8H8P2T6_9AGAM</name>
<evidence type="ECO:0000313" key="2">
    <source>
        <dbReference type="EMBL" id="QRW23598.1"/>
    </source>
</evidence>
<feature type="compositionally biased region" description="Basic and acidic residues" evidence="1">
    <location>
        <begin position="103"/>
        <end position="158"/>
    </location>
</feature>
<dbReference type="Proteomes" id="UP000650533">
    <property type="component" value="Chromosome 10"/>
</dbReference>